<keyword evidence="9" id="KW-0676">Redox-active center</keyword>
<evidence type="ECO:0000256" key="8">
    <source>
        <dbReference type="ARBA" id="ARBA00023157"/>
    </source>
</evidence>
<feature type="domain" description="Vitamin K epoxide reductase" evidence="12">
    <location>
        <begin position="65"/>
        <end position="223"/>
    </location>
</feature>
<evidence type="ECO:0000256" key="10">
    <source>
        <dbReference type="SAM" id="MobiDB-lite"/>
    </source>
</evidence>
<dbReference type="SUPFAM" id="SSF52833">
    <property type="entry name" value="Thioredoxin-like"/>
    <property type="match status" value="1"/>
</dbReference>
<sequence length="379" mass="40401">MASFLSISAPPISSSTRYLSVPRSLTSTVKFKGVVMMPVKCLSDPSKNAESESESESETSPPSRSISAYNWCAALGALGFIETGYLTYLKLTNSSAFCPTGGGSCGDILNSFWLLFSSVCSSAIVGKLWCFLSLPGVPLPLIGMVTYGLVASLGLHLAGKNFLVGLGETNGRLILLGSTTSMAAASAYFLYILSTKFAGASCSYCLMSAVLSFSLFFITLKEFGLQEIQRVVGVQLCIASIVVAALSTSYNTAQPVSTRLAEIDLQPFTTEITTQSSPMAISLAKHLRSVGAKMYGAFWCTHCSEQKQMFGAEAAKLLNYVECFPDGYRRGTKIAKACADAGIDGFPTWEINGQVLSGEQEFSQLAQASGFVLEDYNPT</sequence>
<feature type="transmembrane region" description="Helical" evidence="11">
    <location>
        <begin position="232"/>
        <end position="250"/>
    </location>
</feature>
<evidence type="ECO:0000256" key="2">
    <source>
        <dbReference type="ARBA" id="ARBA00006214"/>
    </source>
</evidence>
<dbReference type="AlphaFoldDB" id="A0A834YE27"/>
<keyword evidence="5 11" id="KW-1133">Transmembrane helix</keyword>
<dbReference type="OMA" id="PYCVASA"/>
<feature type="region of interest" description="Disordered" evidence="10">
    <location>
        <begin position="44"/>
        <end position="65"/>
    </location>
</feature>
<feature type="transmembrane region" description="Helical" evidence="11">
    <location>
        <begin position="140"/>
        <end position="159"/>
    </location>
</feature>
<dbReference type="CDD" id="cd12916">
    <property type="entry name" value="VKOR_1"/>
    <property type="match status" value="1"/>
</dbReference>
<protein>
    <recommendedName>
        <fullName evidence="12">Vitamin K epoxide reductase domain-containing protein</fullName>
    </recommendedName>
</protein>
<comment type="caution">
    <text evidence="13">The sequence shown here is derived from an EMBL/GenBank/DDBJ whole genome shotgun (WGS) entry which is preliminary data.</text>
</comment>
<evidence type="ECO:0000256" key="3">
    <source>
        <dbReference type="ARBA" id="ARBA00022692"/>
    </source>
</evidence>
<evidence type="ECO:0000256" key="11">
    <source>
        <dbReference type="SAM" id="Phobius"/>
    </source>
</evidence>
<proteinExistence type="inferred from homology"/>
<dbReference type="InterPro" id="IPR036249">
    <property type="entry name" value="Thioredoxin-like_sf"/>
</dbReference>
<feature type="transmembrane region" description="Helical" evidence="11">
    <location>
        <begin position="171"/>
        <end position="191"/>
    </location>
</feature>
<evidence type="ECO:0000313" key="13">
    <source>
        <dbReference type="EMBL" id="KAF8377754.1"/>
    </source>
</evidence>
<keyword evidence="7 11" id="KW-0472">Membrane</keyword>
<dbReference type="Gene3D" id="1.20.1440.130">
    <property type="entry name" value="VKOR domain"/>
    <property type="match status" value="1"/>
</dbReference>
<evidence type="ECO:0000256" key="1">
    <source>
        <dbReference type="ARBA" id="ARBA00004141"/>
    </source>
</evidence>
<evidence type="ECO:0000313" key="14">
    <source>
        <dbReference type="Proteomes" id="UP000655225"/>
    </source>
</evidence>
<dbReference type="PANTHER" id="PTHR34573">
    <property type="entry name" value="VKC DOMAIN-CONTAINING PROTEIN"/>
    <property type="match status" value="1"/>
</dbReference>
<keyword evidence="6" id="KW-0560">Oxidoreductase</keyword>
<dbReference type="GO" id="GO:0016020">
    <property type="term" value="C:membrane"/>
    <property type="evidence" value="ECO:0007669"/>
    <property type="project" value="UniProtKB-SubCell"/>
</dbReference>
<dbReference type="OrthoDB" id="343052at2759"/>
<keyword evidence="4" id="KW-0874">Quinone</keyword>
<evidence type="ECO:0000256" key="7">
    <source>
        <dbReference type="ARBA" id="ARBA00023136"/>
    </source>
</evidence>
<dbReference type="SMART" id="SM00756">
    <property type="entry name" value="VKc"/>
    <property type="match status" value="1"/>
</dbReference>
<dbReference type="Gene3D" id="3.40.30.10">
    <property type="entry name" value="Glutaredoxin"/>
    <property type="match status" value="1"/>
</dbReference>
<keyword evidence="3 11" id="KW-0812">Transmembrane</keyword>
<keyword evidence="8" id="KW-1015">Disulfide bond</keyword>
<comment type="subcellular location">
    <subcellularLocation>
        <location evidence="1">Membrane</location>
        <topology evidence="1">Multi-pass membrane protein</topology>
    </subcellularLocation>
</comment>
<feature type="transmembrane region" description="Helical" evidence="11">
    <location>
        <begin position="197"/>
        <end position="220"/>
    </location>
</feature>
<dbReference type="PANTHER" id="PTHR34573:SF1">
    <property type="entry name" value="VITAMIN K EPOXIDE REDUCTASE DOMAIN-CONTAINING PROTEIN"/>
    <property type="match status" value="1"/>
</dbReference>
<evidence type="ECO:0000259" key="12">
    <source>
        <dbReference type="SMART" id="SM00756"/>
    </source>
</evidence>
<evidence type="ECO:0000256" key="6">
    <source>
        <dbReference type="ARBA" id="ARBA00023002"/>
    </source>
</evidence>
<evidence type="ECO:0000256" key="9">
    <source>
        <dbReference type="ARBA" id="ARBA00023284"/>
    </source>
</evidence>
<reference evidence="13 14" key="1">
    <citation type="submission" date="2020-04" db="EMBL/GenBank/DDBJ databases">
        <title>Plant Genome Project.</title>
        <authorList>
            <person name="Zhang R.-G."/>
        </authorList>
    </citation>
    <scope>NUCLEOTIDE SEQUENCE [LARGE SCALE GENOMIC DNA]</scope>
    <source>
        <strain evidence="13">YNK0</strain>
        <tissue evidence="13">Leaf</tissue>
    </source>
</reference>
<gene>
    <name evidence="13" type="ORF">HHK36_031139</name>
</gene>
<dbReference type="GO" id="GO:0016491">
    <property type="term" value="F:oxidoreductase activity"/>
    <property type="evidence" value="ECO:0007669"/>
    <property type="project" value="UniProtKB-KW"/>
</dbReference>
<keyword evidence="14" id="KW-1185">Reference proteome</keyword>
<dbReference type="EMBL" id="JABCRI010000024">
    <property type="protein sequence ID" value="KAF8377754.1"/>
    <property type="molecule type" value="Genomic_DNA"/>
</dbReference>
<dbReference type="Proteomes" id="UP000655225">
    <property type="component" value="Unassembled WGS sequence"/>
</dbReference>
<evidence type="ECO:0000256" key="4">
    <source>
        <dbReference type="ARBA" id="ARBA00022719"/>
    </source>
</evidence>
<evidence type="ECO:0000256" key="5">
    <source>
        <dbReference type="ARBA" id="ARBA00022989"/>
    </source>
</evidence>
<dbReference type="InterPro" id="IPR044698">
    <property type="entry name" value="VKOR/LTO1"/>
</dbReference>
<name>A0A834YE27_TETSI</name>
<dbReference type="Pfam" id="PF07884">
    <property type="entry name" value="VKOR"/>
    <property type="match status" value="1"/>
</dbReference>
<comment type="similarity">
    <text evidence="2">Belongs to the VKOR family.</text>
</comment>
<organism evidence="13 14">
    <name type="scientific">Tetracentron sinense</name>
    <name type="common">Spur-leaf</name>
    <dbReference type="NCBI Taxonomy" id="13715"/>
    <lineage>
        <taxon>Eukaryota</taxon>
        <taxon>Viridiplantae</taxon>
        <taxon>Streptophyta</taxon>
        <taxon>Embryophyta</taxon>
        <taxon>Tracheophyta</taxon>
        <taxon>Spermatophyta</taxon>
        <taxon>Magnoliopsida</taxon>
        <taxon>Trochodendrales</taxon>
        <taxon>Trochodendraceae</taxon>
        <taxon>Tetracentron</taxon>
    </lineage>
</organism>
<dbReference type="InterPro" id="IPR012932">
    <property type="entry name" value="VKOR"/>
</dbReference>
<dbReference type="InterPro" id="IPR038354">
    <property type="entry name" value="VKOR_sf"/>
</dbReference>
<dbReference type="GO" id="GO:0048038">
    <property type="term" value="F:quinone binding"/>
    <property type="evidence" value="ECO:0007669"/>
    <property type="project" value="UniProtKB-KW"/>
</dbReference>
<accession>A0A834YE27</accession>